<organism evidence="9 10">
    <name type="scientific">Clytia hemisphaerica</name>
    <dbReference type="NCBI Taxonomy" id="252671"/>
    <lineage>
        <taxon>Eukaryota</taxon>
        <taxon>Metazoa</taxon>
        <taxon>Cnidaria</taxon>
        <taxon>Hydrozoa</taxon>
        <taxon>Hydroidolina</taxon>
        <taxon>Leptothecata</taxon>
        <taxon>Obeliida</taxon>
        <taxon>Clytiidae</taxon>
        <taxon>Clytia</taxon>
    </lineage>
</organism>
<dbReference type="AlphaFoldDB" id="A0A7M5V9D5"/>
<accession>A0A7M5V9D5</accession>
<dbReference type="InterPro" id="IPR003582">
    <property type="entry name" value="ShKT_dom"/>
</dbReference>
<keyword evidence="10" id="KW-1185">Reference proteome</keyword>
<feature type="disulfide bond" evidence="4">
    <location>
        <begin position="72"/>
        <end position="87"/>
    </location>
</feature>
<dbReference type="InterPro" id="IPR017994">
    <property type="entry name" value="P_trefoil_chordata"/>
</dbReference>
<feature type="disulfide bond" evidence="4">
    <location>
        <begin position="118"/>
        <end position="133"/>
    </location>
</feature>
<dbReference type="Gene3D" id="4.10.110.10">
    <property type="entry name" value="Spasmolytic Protein, domain 1"/>
    <property type="match status" value="2"/>
</dbReference>
<evidence type="ECO:0000256" key="3">
    <source>
        <dbReference type="ARBA" id="ARBA00023157"/>
    </source>
</evidence>
<dbReference type="PROSITE" id="PS51448">
    <property type="entry name" value="P_TREFOIL_2"/>
    <property type="match status" value="2"/>
</dbReference>
<feature type="domain" description="P-type" evidence="7">
    <location>
        <begin position="105"/>
        <end position="153"/>
    </location>
</feature>
<dbReference type="SMART" id="SM00018">
    <property type="entry name" value="PD"/>
    <property type="match status" value="2"/>
</dbReference>
<evidence type="ECO:0000256" key="2">
    <source>
        <dbReference type="ARBA" id="ARBA00022525"/>
    </source>
</evidence>
<dbReference type="Pfam" id="PF00088">
    <property type="entry name" value="Trefoil"/>
    <property type="match status" value="2"/>
</dbReference>
<proteinExistence type="predicted"/>
<evidence type="ECO:0000259" key="8">
    <source>
        <dbReference type="PROSITE" id="PS51670"/>
    </source>
</evidence>
<dbReference type="PROSITE" id="PS51670">
    <property type="entry name" value="SHKT"/>
    <property type="match status" value="1"/>
</dbReference>
<feature type="domain" description="ShKT" evidence="8">
    <location>
        <begin position="24"/>
        <end position="57"/>
    </location>
</feature>
<evidence type="ECO:0000259" key="7">
    <source>
        <dbReference type="PROSITE" id="PS51448"/>
    </source>
</evidence>
<dbReference type="CDD" id="cd00111">
    <property type="entry name" value="Trefoil"/>
    <property type="match status" value="2"/>
</dbReference>
<evidence type="ECO:0000256" key="5">
    <source>
        <dbReference type="PROSITE-ProRule" id="PRU01005"/>
    </source>
</evidence>
<feature type="chain" id="PRO_5029501366" evidence="6">
    <location>
        <begin position="22"/>
        <end position="164"/>
    </location>
</feature>
<comment type="subcellular location">
    <subcellularLocation>
        <location evidence="1">Secreted</location>
    </subcellularLocation>
</comment>
<dbReference type="InterPro" id="IPR017957">
    <property type="entry name" value="P_trefoil_CS"/>
</dbReference>
<dbReference type="PANTHER" id="PTHR13826:SF14">
    <property type="entry name" value="TREFOIL FACTOR 2"/>
    <property type="match status" value="1"/>
</dbReference>
<sequence length="164" mass="18789">MALLGLFLAVVVTCAISNSQGTVCRDTNKFCSQMTRYGACNFHRLTREQCQRRCRLCEAECDAVSNEQRRECGFPGIEPKHCESRGCCWGAIADKKKPWCFYPKNQCKPVEPRFRRDCGYRGMTKKQCMDKGCCWSPLRKSKIFNWPWCYHSESDNTGSGDGPN</sequence>
<feature type="domain" description="P-type" evidence="7">
    <location>
        <begin position="59"/>
        <end position="104"/>
    </location>
</feature>
<reference evidence="9" key="1">
    <citation type="submission" date="2021-01" db="UniProtKB">
        <authorList>
            <consortium name="EnsemblMetazoa"/>
        </authorList>
    </citation>
    <scope>IDENTIFICATION</scope>
</reference>
<dbReference type="Proteomes" id="UP000594262">
    <property type="component" value="Unplaced"/>
</dbReference>
<evidence type="ECO:0000256" key="4">
    <source>
        <dbReference type="PROSITE-ProRule" id="PRU00779"/>
    </source>
</evidence>
<evidence type="ECO:0000256" key="6">
    <source>
        <dbReference type="SAM" id="SignalP"/>
    </source>
</evidence>
<feature type="signal peptide" evidence="6">
    <location>
        <begin position="1"/>
        <end position="21"/>
    </location>
</feature>
<name>A0A7M5V9D5_9CNID</name>
<evidence type="ECO:0000313" key="10">
    <source>
        <dbReference type="Proteomes" id="UP000594262"/>
    </source>
</evidence>
<dbReference type="InterPro" id="IPR044913">
    <property type="entry name" value="P_trefoil_dom_sf"/>
</dbReference>
<dbReference type="SUPFAM" id="SSF57492">
    <property type="entry name" value="Trefoil"/>
    <property type="match status" value="2"/>
</dbReference>
<evidence type="ECO:0000313" key="9">
    <source>
        <dbReference type="EnsemblMetazoa" id="CLYHEMP004746.1"/>
    </source>
</evidence>
<dbReference type="InterPro" id="IPR000519">
    <property type="entry name" value="P_trefoil_dom"/>
</dbReference>
<dbReference type="GO" id="GO:0005615">
    <property type="term" value="C:extracellular space"/>
    <property type="evidence" value="ECO:0007669"/>
    <property type="project" value="TreeGrafter"/>
</dbReference>
<dbReference type="EnsemblMetazoa" id="CLYHEMT004746.1">
    <property type="protein sequence ID" value="CLYHEMP004746.1"/>
    <property type="gene ID" value="CLYHEMG004746"/>
</dbReference>
<dbReference type="PANTHER" id="PTHR13826">
    <property type="entry name" value="INTESTINAL TREFOIL FACTOR-RELATED"/>
    <property type="match status" value="1"/>
</dbReference>
<comment type="caution">
    <text evidence="5">Lacks conserved residue(s) required for the propagation of feature annotation.</text>
</comment>
<keyword evidence="2" id="KW-0964">Secreted</keyword>
<evidence type="ECO:0000256" key="1">
    <source>
        <dbReference type="ARBA" id="ARBA00004613"/>
    </source>
</evidence>
<keyword evidence="3 4" id="KW-1015">Disulfide bond</keyword>
<protein>
    <submittedName>
        <fullName evidence="9">Uncharacterized protein</fullName>
    </submittedName>
</protein>
<keyword evidence="6" id="KW-0732">Signal</keyword>
<dbReference type="PROSITE" id="PS00025">
    <property type="entry name" value="P_TREFOIL_1"/>
    <property type="match status" value="1"/>
</dbReference>
<dbReference type="OrthoDB" id="5983066at2759"/>